<name>A0ABY5BTH5_9LACO</name>
<reference evidence="4" key="1">
    <citation type="submission" date="2022-05" db="EMBL/GenBank/DDBJ databases">
        <authorList>
            <person name="Oliphant S.A."/>
            <person name="Watson-Haigh N.S."/>
            <person name="Sumby K.M."/>
            <person name="Gardner J.M."/>
            <person name="Jiranek V."/>
        </authorList>
    </citation>
    <scope>NUCLEOTIDE SEQUENCE</scope>
    <source>
        <strain evidence="4">KI11_C11</strain>
    </source>
</reference>
<comment type="similarity">
    <text evidence="1">Belongs to the isochorismatase family.</text>
</comment>
<sequence>MTTKKALLIIDYTNDFVADNGALTLGKPAQAAAPAIISLANDFVAHDQVVILPTDLHQKDDPYHPETKLFPPHNLKDTWGREFYGDLQPWYDAHRNDPNVGEMDKTRYSSFAGTDLDLQLRARGITELHLTGVATDICLLHTAVSAYNLGYQLVIHPQATAGFSKENQAFALNHFQTALGARIEN</sequence>
<keyword evidence="2 4" id="KW-0378">Hydrolase</keyword>
<dbReference type="EMBL" id="CP097118">
    <property type="protein sequence ID" value="USS88433.1"/>
    <property type="molecule type" value="Genomic_DNA"/>
</dbReference>
<dbReference type="PANTHER" id="PTHR43540:SF10">
    <property type="entry name" value="ISOCHORISMATASE"/>
    <property type="match status" value="1"/>
</dbReference>
<organism evidence="4 5">
    <name type="scientific">Fructilactobacillus hinvesii</name>
    <dbReference type="NCBI Taxonomy" id="2940300"/>
    <lineage>
        <taxon>Bacteria</taxon>
        <taxon>Bacillati</taxon>
        <taxon>Bacillota</taxon>
        <taxon>Bacilli</taxon>
        <taxon>Lactobacillales</taxon>
        <taxon>Lactobacillaceae</taxon>
        <taxon>Fructilactobacillus</taxon>
    </lineage>
</organism>
<evidence type="ECO:0000313" key="4">
    <source>
        <dbReference type="EMBL" id="USS88433.1"/>
    </source>
</evidence>
<dbReference type="CDD" id="cd00431">
    <property type="entry name" value="cysteine_hydrolases"/>
    <property type="match status" value="1"/>
</dbReference>
<proteinExistence type="inferred from homology"/>
<dbReference type="Proteomes" id="UP001057025">
    <property type="component" value="Chromosome"/>
</dbReference>
<dbReference type="RefSeq" id="WP_252797719.1">
    <property type="nucleotide sequence ID" value="NZ_CP097118.1"/>
</dbReference>
<evidence type="ECO:0000259" key="3">
    <source>
        <dbReference type="Pfam" id="PF00857"/>
    </source>
</evidence>
<evidence type="ECO:0000256" key="2">
    <source>
        <dbReference type="ARBA" id="ARBA00022801"/>
    </source>
</evidence>
<dbReference type="PANTHER" id="PTHR43540">
    <property type="entry name" value="PEROXYUREIDOACRYLATE/UREIDOACRYLATE AMIDOHYDROLASE-RELATED"/>
    <property type="match status" value="1"/>
</dbReference>
<gene>
    <name evidence="4" type="ORF">M3M39_02835</name>
</gene>
<dbReference type="Gene3D" id="3.40.50.850">
    <property type="entry name" value="Isochorismatase-like"/>
    <property type="match status" value="1"/>
</dbReference>
<dbReference type="Pfam" id="PF00857">
    <property type="entry name" value="Isochorismatase"/>
    <property type="match status" value="1"/>
</dbReference>
<dbReference type="SUPFAM" id="SSF52499">
    <property type="entry name" value="Isochorismatase-like hydrolases"/>
    <property type="match status" value="1"/>
</dbReference>
<keyword evidence="5" id="KW-1185">Reference proteome</keyword>
<dbReference type="InterPro" id="IPR036380">
    <property type="entry name" value="Isochorismatase-like_sf"/>
</dbReference>
<evidence type="ECO:0000256" key="1">
    <source>
        <dbReference type="ARBA" id="ARBA00006336"/>
    </source>
</evidence>
<dbReference type="InterPro" id="IPR000868">
    <property type="entry name" value="Isochorismatase-like_dom"/>
</dbReference>
<dbReference type="InterPro" id="IPR050272">
    <property type="entry name" value="Isochorismatase-like_hydrls"/>
</dbReference>
<accession>A0ABY5BTH5</accession>
<dbReference type="GO" id="GO:0016787">
    <property type="term" value="F:hydrolase activity"/>
    <property type="evidence" value="ECO:0007669"/>
    <property type="project" value="UniProtKB-KW"/>
</dbReference>
<evidence type="ECO:0000313" key="5">
    <source>
        <dbReference type="Proteomes" id="UP001057025"/>
    </source>
</evidence>
<feature type="domain" description="Isochorismatase-like" evidence="3">
    <location>
        <begin position="6"/>
        <end position="178"/>
    </location>
</feature>
<protein>
    <submittedName>
        <fullName evidence="4">Cysteine hydrolase family protein</fullName>
    </submittedName>
</protein>